<dbReference type="EMBL" id="JAPWGY010000004">
    <property type="protein sequence ID" value="MCZ4281716.1"/>
    <property type="molecule type" value="Genomic_DNA"/>
</dbReference>
<protein>
    <submittedName>
        <fullName evidence="2">Phage major capsid protein, P2 family</fullName>
    </submittedName>
</protein>
<comment type="caution">
    <text evidence="2">The sequence shown here is derived from an EMBL/GenBank/DDBJ whole genome shotgun (WGS) entry which is preliminary data.</text>
</comment>
<keyword evidence="3" id="KW-1185">Reference proteome</keyword>
<evidence type="ECO:0000256" key="1">
    <source>
        <dbReference type="SAM" id="MobiDB-lite"/>
    </source>
</evidence>
<dbReference type="Pfam" id="PF05125">
    <property type="entry name" value="Phage_cap_P2"/>
    <property type="match status" value="1"/>
</dbReference>
<evidence type="ECO:0000313" key="3">
    <source>
        <dbReference type="Proteomes" id="UP001069802"/>
    </source>
</evidence>
<sequence length="338" mass="38223">MKNESRVIFDAYTQQIAQINGVTDPTRQFAVNPTIEQKLENRIQESSDFLKSINIVPVDEIKGEKLRLGTSGPIASRTNTSSSDRTPRDIHELEDDGYECFKTDFDSYIKYSTVDLWAKFPDFQERMRNQVIEQIARDRMMIGFNGTSHATDTDLATNPLLQDVNIGWIQEMRVKAPARVLNNVKVGDIGGNDYKNIDAAVYDIVGSLIDPWFREGTDLVVICGRDLLHDKYLSLVDNNPAPTERNALQTLLANKQLGGKRTMTVPFFPAKSVMVTPLNNLSIYYQEGSRRRTITDNAKRDRIEDYQSVNEDYVIEELGACCIIDGIQTPNATNDGWI</sequence>
<dbReference type="Proteomes" id="UP001069802">
    <property type="component" value="Unassembled WGS sequence"/>
</dbReference>
<evidence type="ECO:0000313" key="2">
    <source>
        <dbReference type="EMBL" id="MCZ4281716.1"/>
    </source>
</evidence>
<dbReference type="RefSeq" id="WP_269423878.1">
    <property type="nucleotide sequence ID" value="NZ_JAPWGY010000004.1"/>
</dbReference>
<accession>A0ABT4LMZ8</accession>
<organism evidence="2 3">
    <name type="scientific">Kiloniella laminariae</name>
    <dbReference type="NCBI Taxonomy" id="454162"/>
    <lineage>
        <taxon>Bacteria</taxon>
        <taxon>Pseudomonadati</taxon>
        <taxon>Pseudomonadota</taxon>
        <taxon>Alphaproteobacteria</taxon>
        <taxon>Rhodospirillales</taxon>
        <taxon>Kiloniellaceae</taxon>
        <taxon>Kiloniella</taxon>
    </lineage>
</organism>
<proteinExistence type="predicted"/>
<reference evidence="2" key="1">
    <citation type="submission" date="2022-12" db="EMBL/GenBank/DDBJ databases">
        <title>Bacterial isolates from different developmental stages of Nematostella vectensis.</title>
        <authorList>
            <person name="Fraune S."/>
        </authorList>
    </citation>
    <scope>NUCLEOTIDE SEQUENCE</scope>
    <source>
        <strain evidence="2">G21630-S1</strain>
    </source>
</reference>
<dbReference type="InterPro" id="IPR006441">
    <property type="entry name" value="Phage_P2_GpN"/>
</dbReference>
<name>A0ABT4LMZ8_9PROT</name>
<feature type="region of interest" description="Disordered" evidence="1">
    <location>
        <begin position="69"/>
        <end position="89"/>
    </location>
</feature>
<gene>
    <name evidence="2" type="ORF">O4H49_13075</name>
</gene>
<dbReference type="NCBIfam" id="TIGR01551">
    <property type="entry name" value="major_capsid_P2"/>
    <property type="match status" value="1"/>
</dbReference>